<evidence type="ECO:0000259" key="4">
    <source>
        <dbReference type="Pfam" id="PF13193"/>
    </source>
</evidence>
<dbReference type="PROSITE" id="PS00455">
    <property type="entry name" value="AMP_BINDING"/>
    <property type="match status" value="1"/>
</dbReference>
<proteinExistence type="inferred from homology"/>
<comment type="similarity">
    <text evidence="1">Belongs to the ATP-dependent AMP-binding enzyme family.</text>
</comment>
<protein>
    <submittedName>
        <fullName evidence="5">Fatty-acyl-CoA synthase</fullName>
    </submittedName>
</protein>
<dbReference type="Proteomes" id="UP000315677">
    <property type="component" value="Unassembled WGS sequence"/>
</dbReference>
<dbReference type="InterPro" id="IPR042099">
    <property type="entry name" value="ANL_N_sf"/>
</dbReference>
<dbReference type="AlphaFoldDB" id="A0A543DL60"/>
<feature type="domain" description="AMP-binding enzyme C-terminal" evidence="4">
    <location>
        <begin position="431"/>
        <end position="500"/>
    </location>
</feature>
<name>A0A543DL60_9PSEU</name>
<dbReference type="RefSeq" id="WP_142058693.1">
    <property type="nucleotide sequence ID" value="NZ_VFPA01000003.1"/>
</dbReference>
<evidence type="ECO:0000259" key="3">
    <source>
        <dbReference type="Pfam" id="PF00501"/>
    </source>
</evidence>
<reference evidence="5 6" key="1">
    <citation type="submission" date="2019-06" db="EMBL/GenBank/DDBJ databases">
        <title>Sequencing the genomes of 1000 actinobacteria strains.</title>
        <authorList>
            <person name="Klenk H.-P."/>
        </authorList>
    </citation>
    <scope>NUCLEOTIDE SEQUENCE [LARGE SCALE GENOMIC DNA]</scope>
    <source>
        <strain evidence="5 6">DSM 45301</strain>
    </source>
</reference>
<keyword evidence="2" id="KW-0436">Ligase</keyword>
<organism evidence="5 6">
    <name type="scientific">Pseudonocardia kunmingensis</name>
    <dbReference type="NCBI Taxonomy" id="630975"/>
    <lineage>
        <taxon>Bacteria</taxon>
        <taxon>Bacillati</taxon>
        <taxon>Actinomycetota</taxon>
        <taxon>Actinomycetes</taxon>
        <taxon>Pseudonocardiales</taxon>
        <taxon>Pseudonocardiaceae</taxon>
        <taxon>Pseudonocardia</taxon>
    </lineage>
</organism>
<evidence type="ECO:0000313" key="6">
    <source>
        <dbReference type="Proteomes" id="UP000315677"/>
    </source>
</evidence>
<dbReference type="SUPFAM" id="SSF56801">
    <property type="entry name" value="Acetyl-CoA synthetase-like"/>
    <property type="match status" value="1"/>
</dbReference>
<comment type="caution">
    <text evidence="5">The sequence shown here is derived from an EMBL/GenBank/DDBJ whole genome shotgun (WGS) entry which is preliminary data.</text>
</comment>
<dbReference type="Gene3D" id="3.30.300.30">
    <property type="match status" value="1"/>
</dbReference>
<dbReference type="GO" id="GO:0006631">
    <property type="term" value="P:fatty acid metabolic process"/>
    <property type="evidence" value="ECO:0007669"/>
    <property type="project" value="TreeGrafter"/>
</dbReference>
<dbReference type="EMBL" id="VFPA01000003">
    <property type="protein sequence ID" value="TQM10096.1"/>
    <property type="molecule type" value="Genomic_DNA"/>
</dbReference>
<dbReference type="InterPro" id="IPR045851">
    <property type="entry name" value="AMP-bd_C_sf"/>
</dbReference>
<dbReference type="GO" id="GO:0031956">
    <property type="term" value="F:medium-chain fatty acid-CoA ligase activity"/>
    <property type="evidence" value="ECO:0007669"/>
    <property type="project" value="TreeGrafter"/>
</dbReference>
<keyword evidence="6" id="KW-1185">Reference proteome</keyword>
<dbReference type="Pfam" id="PF13193">
    <property type="entry name" value="AMP-binding_C"/>
    <property type="match status" value="1"/>
</dbReference>
<dbReference type="PANTHER" id="PTHR43201:SF5">
    <property type="entry name" value="MEDIUM-CHAIN ACYL-COA LIGASE ACSF2, MITOCHONDRIAL"/>
    <property type="match status" value="1"/>
</dbReference>
<dbReference type="OrthoDB" id="3284791at2"/>
<evidence type="ECO:0000256" key="2">
    <source>
        <dbReference type="ARBA" id="ARBA00022598"/>
    </source>
</evidence>
<dbReference type="InterPro" id="IPR025110">
    <property type="entry name" value="AMP-bd_C"/>
</dbReference>
<dbReference type="InterPro" id="IPR020845">
    <property type="entry name" value="AMP-binding_CS"/>
</dbReference>
<accession>A0A543DL60</accession>
<dbReference type="Pfam" id="PF00501">
    <property type="entry name" value="AMP-binding"/>
    <property type="match status" value="1"/>
</dbReference>
<gene>
    <name evidence="5" type="ORF">FB558_5878</name>
</gene>
<dbReference type="Gene3D" id="3.40.50.12780">
    <property type="entry name" value="N-terminal domain of ligase-like"/>
    <property type="match status" value="1"/>
</dbReference>
<sequence>MRDTLTGLLAELVERRGDRPALLDPATGRVTTFAALDELARRAATGLSALGVGRGDRVAVWLPNLPEWLAVQFAVARLGAVVVAVNTRFRAQELADILRVSGASVLVLTAGYRRIDFAGILAEARAKAGLATDLVPVAVGHGDAPDGALSWNELIDHPPRLTDDARPEDAAAVFATSGSTGVPKLAVHRQVAIVTHARNDVVAFDMAPGEVSLCALPLCGVFGFNAALSALASGATTLLPAAFDAAESAEAIARHGVTHFHAADNMLRDVLAVARDRGLDLSTWREGAFAAFSGGGAALVREVEDTAGARITGVYGASELFALVARWPRDWDAEARSPGGGFPVGDIEVRATDPGTGAVRPHGEPGELQFRGYNVAAGYLGNPEASAAAFLADGWYRSGDLGHTRDDGAFVYLSRMKDSLRLRGFLTDPGEIEQHLQRHPDVSLAQVVGVPAPDGGDAAVAFVQLRPHATAGPDDLVEHCRRDLAGYKVPSALHLVTDWPTVEGANGRKIQRFRLRDRALQLGAR</sequence>
<dbReference type="PANTHER" id="PTHR43201">
    <property type="entry name" value="ACYL-COA SYNTHETASE"/>
    <property type="match status" value="1"/>
</dbReference>
<feature type="domain" description="AMP-dependent synthetase/ligase" evidence="3">
    <location>
        <begin position="12"/>
        <end position="380"/>
    </location>
</feature>
<evidence type="ECO:0000313" key="5">
    <source>
        <dbReference type="EMBL" id="TQM10096.1"/>
    </source>
</evidence>
<dbReference type="InterPro" id="IPR000873">
    <property type="entry name" value="AMP-dep_synth/lig_dom"/>
</dbReference>
<evidence type="ECO:0000256" key="1">
    <source>
        <dbReference type="ARBA" id="ARBA00006432"/>
    </source>
</evidence>